<gene>
    <name evidence="7" type="ORF">MONBRDRAFT_10442</name>
</gene>
<dbReference type="GO" id="GO:0042273">
    <property type="term" value="P:ribosomal large subunit biogenesis"/>
    <property type="evidence" value="ECO:0000318"/>
    <property type="project" value="GO_Central"/>
</dbReference>
<dbReference type="SMART" id="SM00382">
    <property type="entry name" value="AAA"/>
    <property type="match status" value="2"/>
</dbReference>
<comment type="subcellular location">
    <subcellularLocation>
        <location evidence="1">Cytoplasm</location>
    </subcellularLocation>
</comment>
<dbReference type="GO" id="GO:0016887">
    <property type="term" value="F:ATP hydrolysis activity"/>
    <property type="evidence" value="ECO:0000318"/>
    <property type="project" value="GO_Central"/>
</dbReference>
<feature type="region of interest" description="Disordered" evidence="5">
    <location>
        <begin position="452"/>
        <end position="471"/>
    </location>
</feature>
<dbReference type="Pfam" id="PF17862">
    <property type="entry name" value="AAA_lid_3"/>
    <property type="match status" value="1"/>
</dbReference>
<dbReference type="PANTHER" id="PTHR23077">
    <property type="entry name" value="AAA-FAMILY ATPASE"/>
    <property type="match status" value="1"/>
</dbReference>
<feature type="domain" description="AAA+ ATPase" evidence="6">
    <location>
        <begin position="332"/>
        <end position="516"/>
    </location>
</feature>
<dbReference type="GO" id="GO:0005737">
    <property type="term" value="C:cytoplasm"/>
    <property type="evidence" value="ECO:0000318"/>
    <property type="project" value="GO_Central"/>
</dbReference>
<dbReference type="Gene3D" id="3.40.50.300">
    <property type="entry name" value="P-loop containing nucleotide triphosphate hydrolases"/>
    <property type="match status" value="2"/>
</dbReference>
<proteinExistence type="predicted"/>
<dbReference type="CDD" id="cd19511">
    <property type="entry name" value="RecA-like_CDC48_r2-like"/>
    <property type="match status" value="1"/>
</dbReference>
<reference evidence="7 8" key="1">
    <citation type="journal article" date="2008" name="Nature">
        <title>The genome of the choanoflagellate Monosiga brevicollis and the origin of metazoans.</title>
        <authorList>
            <consortium name="JGI Sequencing"/>
            <person name="King N."/>
            <person name="Westbrook M.J."/>
            <person name="Young S.L."/>
            <person name="Kuo A."/>
            <person name="Abedin M."/>
            <person name="Chapman J."/>
            <person name="Fairclough S."/>
            <person name="Hellsten U."/>
            <person name="Isogai Y."/>
            <person name="Letunic I."/>
            <person name="Marr M."/>
            <person name="Pincus D."/>
            <person name="Putnam N."/>
            <person name="Rokas A."/>
            <person name="Wright K.J."/>
            <person name="Zuzow R."/>
            <person name="Dirks W."/>
            <person name="Good M."/>
            <person name="Goodstein D."/>
            <person name="Lemons D."/>
            <person name="Li W."/>
            <person name="Lyons J.B."/>
            <person name="Morris A."/>
            <person name="Nichols S."/>
            <person name="Richter D.J."/>
            <person name="Salamov A."/>
            <person name="Bork P."/>
            <person name="Lim W.A."/>
            <person name="Manning G."/>
            <person name="Miller W.T."/>
            <person name="McGinnis W."/>
            <person name="Shapiro H."/>
            <person name="Tjian R."/>
            <person name="Grigoriev I.V."/>
            <person name="Rokhsar D."/>
        </authorList>
    </citation>
    <scope>NUCLEOTIDE SEQUENCE [LARGE SCALE GENOMIC DNA]</scope>
    <source>
        <strain evidence="8">MX1 / ATCC 50154</strain>
    </source>
</reference>
<dbReference type="InterPro" id="IPR041569">
    <property type="entry name" value="AAA_lid_3"/>
</dbReference>
<dbReference type="GeneID" id="5893493"/>
<dbReference type="SUPFAM" id="SSF52540">
    <property type="entry name" value="P-loop containing nucleoside triphosphate hydrolases"/>
    <property type="match status" value="2"/>
</dbReference>
<dbReference type="Pfam" id="PF00004">
    <property type="entry name" value="AAA"/>
    <property type="match status" value="2"/>
</dbReference>
<dbReference type="InterPro" id="IPR027417">
    <property type="entry name" value="P-loop_NTPase"/>
</dbReference>
<dbReference type="EMBL" id="CH991562">
    <property type="protein sequence ID" value="EDQ87025.1"/>
    <property type="molecule type" value="Genomic_DNA"/>
</dbReference>
<keyword evidence="3" id="KW-0547">Nucleotide-binding</keyword>
<keyword evidence="4" id="KW-0067">ATP-binding</keyword>
<dbReference type="InterPro" id="IPR003960">
    <property type="entry name" value="ATPase_AAA_CS"/>
</dbReference>
<dbReference type="InParanoid" id="A9V680"/>
<protein>
    <recommendedName>
        <fullName evidence="6">AAA+ ATPase domain-containing protein</fullName>
    </recommendedName>
</protein>
<dbReference type="eggNOG" id="KOG0730">
    <property type="taxonomic scope" value="Eukaryota"/>
</dbReference>
<evidence type="ECO:0000256" key="3">
    <source>
        <dbReference type="ARBA" id="ARBA00022741"/>
    </source>
</evidence>
<evidence type="ECO:0000313" key="8">
    <source>
        <dbReference type="Proteomes" id="UP000001357"/>
    </source>
</evidence>
<dbReference type="InterPro" id="IPR003959">
    <property type="entry name" value="ATPase_AAA_core"/>
</dbReference>
<accession>A9V680</accession>
<dbReference type="Gene3D" id="1.10.8.60">
    <property type="match status" value="2"/>
</dbReference>
<feature type="compositionally biased region" description="Polar residues" evidence="5">
    <location>
        <begin position="457"/>
        <end position="471"/>
    </location>
</feature>
<dbReference type="OMA" id="ICESTIN"/>
<dbReference type="FunFam" id="3.40.50.300:FF:000567">
    <property type="entry name" value="ATPase, AAA family protein"/>
    <property type="match status" value="1"/>
</dbReference>
<dbReference type="InterPro" id="IPR050168">
    <property type="entry name" value="AAA_ATPase_domain"/>
</dbReference>
<sequence>MKLLAAAIAASENPPTPKKDAHAMPCLTQMCTHSAETATLHGLEHNQRLELIRPQTPVVPPSTTPAAVSPLTRARVRVVLHRDAPTHRMLLPPALLLALDLAENEPISWTVAESAPGAFAPATRVALRGPALRAAALQRDPALKSSLHQLLLGHALAPVCSFPSPPPASSQRVLPMALALMALSAHATHPSAPRLSMLPMPSRRHQGLLVDAQVWGLRTRLEICAVGLARRPSTNAGVHAGTSSIPLHQALHDLTLQPPVSVDKAPARPFWGFVTPNTRLEFVDDIPDLAAGAGDDAFALVGGLEQQITTLKELVMLTLTNPQAYHQLHVRPPTGVLMTGPPGTGKTLLARTLARACGVHVVLADVTGLISRVAGETEQRITALFDEARSKAPSLVFIDEIDALCPNRAQAASELDRRIVTMFLTLMDGLSARTTSCQIPLACLSRPPRAYQPLTHHPSNSSPLTHTQKSQLDALPTNCTAAPVVVLAATNRPDALDPALRRPGRFDRELHVGIPTAPQRQAILEVLLQRVPHQVDSATLADVAARAHGYVGADLTAIIATARQEAVERHLAQGDSGSTALAQVSLTNHDLLLGLTKVRPSTMREIAIEVPQVRWEDIGGQTETKRQLIEAVEWPLKRRDDFARFGITPPRGILLYGPPGCSKTLMAKALATESGLNFIAVKGPELFSKYVGESERAVRETFRRARAAAPCVVFFDEIDSLGGKRGKTGGGVGDRVLSQLLTELDGVTALNNVTVLAATNRPDLVDNALLRPGRFDRRIYVSPPDEAARQHILARQLQSVPHADIDVAALVDATAGLSGAEVAALIRSASMRALVRSADKSAAVVSQADVEAALSDTARSITPAMLAFYDGYRRQYAAVR</sequence>
<dbReference type="RefSeq" id="XP_001748264.1">
    <property type="nucleotide sequence ID" value="XM_001748212.1"/>
</dbReference>
<dbReference type="FunFam" id="1.10.8.60:FF:000258">
    <property type="entry name" value="Spermatogenesis-associated protein 5-like protein 1"/>
    <property type="match status" value="1"/>
</dbReference>
<keyword evidence="8" id="KW-1185">Reference proteome</keyword>
<evidence type="ECO:0000259" key="6">
    <source>
        <dbReference type="SMART" id="SM00382"/>
    </source>
</evidence>
<dbReference type="KEGG" id="mbr:MONBRDRAFT_10442"/>
<dbReference type="STRING" id="81824.A9V680"/>
<evidence type="ECO:0000256" key="4">
    <source>
        <dbReference type="ARBA" id="ARBA00022840"/>
    </source>
</evidence>
<name>A9V680_MONBE</name>
<evidence type="ECO:0000256" key="1">
    <source>
        <dbReference type="ARBA" id="ARBA00004496"/>
    </source>
</evidence>
<feature type="domain" description="AAA+ ATPase" evidence="6">
    <location>
        <begin position="649"/>
        <end position="785"/>
    </location>
</feature>
<dbReference type="PANTHER" id="PTHR23077:SF27">
    <property type="entry name" value="ATPASE FAMILY GENE 2 PROTEIN HOMOLOG A"/>
    <property type="match status" value="1"/>
</dbReference>
<keyword evidence="2" id="KW-0963">Cytoplasm</keyword>
<dbReference type="PROSITE" id="PS00674">
    <property type="entry name" value="AAA"/>
    <property type="match status" value="2"/>
</dbReference>
<dbReference type="Proteomes" id="UP000001357">
    <property type="component" value="Unassembled WGS sequence"/>
</dbReference>
<evidence type="ECO:0000256" key="5">
    <source>
        <dbReference type="SAM" id="MobiDB-lite"/>
    </source>
</evidence>
<dbReference type="GO" id="GO:0005524">
    <property type="term" value="F:ATP binding"/>
    <property type="evidence" value="ECO:0007669"/>
    <property type="project" value="UniProtKB-KW"/>
</dbReference>
<organism evidence="7 8">
    <name type="scientific">Monosiga brevicollis</name>
    <name type="common">Choanoflagellate</name>
    <dbReference type="NCBI Taxonomy" id="81824"/>
    <lineage>
        <taxon>Eukaryota</taxon>
        <taxon>Choanoflagellata</taxon>
        <taxon>Craspedida</taxon>
        <taxon>Salpingoecidae</taxon>
        <taxon>Monosiga</taxon>
    </lineage>
</organism>
<evidence type="ECO:0000256" key="2">
    <source>
        <dbReference type="ARBA" id="ARBA00022490"/>
    </source>
</evidence>
<dbReference type="AlphaFoldDB" id="A9V680"/>
<evidence type="ECO:0000313" key="7">
    <source>
        <dbReference type="EMBL" id="EDQ87025.1"/>
    </source>
</evidence>
<dbReference type="InterPro" id="IPR003593">
    <property type="entry name" value="AAA+_ATPase"/>
</dbReference>